<organism evidence="2 3">
    <name type="scientific">Pseudofrankia asymbiotica</name>
    <dbReference type="NCBI Taxonomy" id="1834516"/>
    <lineage>
        <taxon>Bacteria</taxon>
        <taxon>Bacillati</taxon>
        <taxon>Actinomycetota</taxon>
        <taxon>Actinomycetes</taxon>
        <taxon>Frankiales</taxon>
        <taxon>Frankiaceae</taxon>
        <taxon>Pseudofrankia</taxon>
    </lineage>
</organism>
<sequence length="142" mass="15523">MLPSPEDQVAISGLLARYCLTLDLDDVEGWVGLFTPDASYQVYGRSFDGHEALRAMMTAAPGGLHLGGPPVIDVVGPDEARTTRNLLFVDRSDGIARHAVYSDELVRTPDGWRINRCRCQFITPDGLSDRPARTRKPAPEGS</sequence>
<dbReference type="EMBL" id="MOMC01000060">
    <property type="protein sequence ID" value="ONH25373.1"/>
    <property type="molecule type" value="Genomic_DNA"/>
</dbReference>
<dbReference type="AlphaFoldDB" id="A0A1V2I666"/>
<proteinExistence type="predicted"/>
<dbReference type="SUPFAM" id="SSF54427">
    <property type="entry name" value="NTF2-like"/>
    <property type="match status" value="1"/>
</dbReference>
<dbReference type="Proteomes" id="UP000188929">
    <property type="component" value="Unassembled WGS sequence"/>
</dbReference>
<evidence type="ECO:0000313" key="2">
    <source>
        <dbReference type="EMBL" id="ONH25373.1"/>
    </source>
</evidence>
<protein>
    <recommendedName>
        <fullName evidence="1">SnoaL-like domain-containing protein</fullName>
    </recommendedName>
</protein>
<dbReference type="STRING" id="1834516.BL253_27585"/>
<dbReference type="InterPro" id="IPR032710">
    <property type="entry name" value="NTF2-like_dom_sf"/>
</dbReference>
<accession>A0A1V2I666</accession>
<dbReference type="InterPro" id="IPR037401">
    <property type="entry name" value="SnoaL-like"/>
</dbReference>
<dbReference type="Gene3D" id="3.10.450.50">
    <property type="match status" value="1"/>
</dbReference>
<dbReference type="OrthoDB" id="4621984at2"/>
<comment type="caution">
    <text evidence="2">The sequence shown here is derived from an EMBL/GenBank/DDBJ whole genome shotgun (WGS) entry which is preliminary data.</text>
</comment>
<name>A0A1V2I666_9ACTN</name>
<feature type="domain" description="SnoaL-like" evidence="1">
    <location>
        <begin position="6"/>
        <end position="118"/>
    </location>
</feature>
<gene>
    <name evidence="2" type="ORF">BL253_27585</name>
</gene>
<reference evidence="3" key="1">
    <citation type="submission" date="2016-10" db="EMBL/GenBank/DDBJ databases">
        <title>Frankia sp. NRRL B-16386 Genome sequencing.</title>
        <authorList>
            <person name="Ghodhbane-Gtari F."/>
            <person name="Swanson E."/>
            <person name="Gueddou A."/>
            <person name="Hezbri K."/>
            <person name="Ktari K."/>
            <person name="Nouioui I."/>
            <person name="Morris K."/>
            <person name="Simpson S."/>
            <person name="Abebe-Akele F."/>
            <person name="Thomas K."/>
            <person name="Gtari M."/>
            <person name="Tisa L.S."/>
        </authorList>
    </citation>
    <scope>NUCLEOTIDE SEQUENCE [LARGE SCALE GENOMIC DNA]</scope>
    <source>
        <strain evidence="3">NRRL B-16386</strain>
    </source>
</reference>
<evidence type="ECO:0000313" key="3">
    <source>
        <dbReference type="Proteomes" id="UP000188929"/>
    </source>
</evidence>
<keyword evidence="3" id="KW-1185">Reference proteome</keyword>
<dbReference type="CDD" id="cd00531">
    <property type="entry name" value="NTF2_like"/>
    <property type="match status" value="1"/>
</dbReference>
<dbReference type="RefSeq" id="WP_076820301.1">
    <property type="nucleotide sequence ID" value="NZ_MOMC01000060.1"/>
</dbReference>
<dbReference type="Pfam" id="PF13577">
    <property type="entry name" value="SnoaL_4"/>
    <property type="match status" value="1"/>
</dbReference>
<evidence type="ECO:0000259" key="1">
    <source>
        <dbReference type="Pfam" id="PF13577"/>
    </source>
</evidence>